<dbReference type="Pfam" id="PF03583">
    <property type="entry name" value="LIP"/>
    <property type="match status" value="2"/>
</dbReference>
<dbReference type="SUPFAM" id="SSF53474">
    <property type="entry name" value="alpha/beta-Hydrolases"/>
    <property type="match status" value="1"/>
</dbReference>
<accession>A0ABZ0PF86</accession>
<dbReference type="PANTHER" id="PTHR34853:SF1">
    <property type="entry name" value="LIPASE 5"/>
    <property type="match status" value="1"/>
</dbReference>
<keyword evidence="2" id="KW-0378">Hydrolase</keyword>
<dbReference type="Gene3D" id="3.40.50.1820">
    <property type="entry name" value="alpha/beta hydrolase"/>
    <property type="match status" value="2"/>
</dbReference>
<dbReference type="PIRSF" id="PIRSF029171">
    <property type="entry name" value="Esterase_LipA"/>
    <property type="match status" value="1"/>
</dbReference>
<sequence length="454" mass="47596">MSSSLARLLSAGLLAMAPGLAWAQGEAPARTPRPAQAARPAVPLPVALPPFYQRAQGLAPRGKLGEVLQRESVATSIPNAQAWRIAYVSSDVQERPTISTALVITPRGQMPQAGRPIISWAHGTTGTAANCGPSQMLDPAQGLNQYFMPSGNSWNDYGVPGVETMIQRGYVVVATDYQGQGGPGAHQYAIAATNGRDAINAIRAAGAMGLSGPDRRAIIYGWSQGGGAAVAAASLGDYIARRGTAFDGIRMQGFVAMAPEVISATVPPGEMTEAGASAFVQGLVSGFSSNIFDFAHMSMSIWGAAAAFPNVQMTDIFTADGARVLDGLMRRKCMHVLSDTLNFAYGTTYRSLLSEQPGNLLNWARAFVAGSVAPVRPVAPVVIYWGTHDTTVPPAMGAAYQRQMCGMGGNVSRVQLPGAQSHFTTPGVAEPMYLRWMADRLAGTAAPNGCAELQ</sequence>
<dbReference type="RefSeq" id="WP_318648247.1">
    <property type="nucleotide sequence ID" value="NZ_CP137852.1"/>
</dbReference>
<proteinExistence type="predicted"/>
<dbReference type="InterPro" id="IPR005152">
    <property type="entry name" value="Lipase_secreted"/>
</dbReference>
<dbReference type="Proteomes" id="UP001305521">
    <property type="component" value="Chromosome"/>
</dbReference>
<protein>
    <submittedName>
        <fullName evidence="2">Alpha/beta fold hydrolase</fullName>
    </submittedName>
</protein>
<evidence type="ECO:0000313" key="2">
    <source>
        <dbReference type="EMBL" id="WPB84290.1"/>
    </source>
</evidence>
<gene>
    <name evidence="2" type="ORF">R9Z33_19605</name>
</gene>
<evidence type="ECO:0000313" key="3">
    <source>
        <dbReference type="Proteomes" id="UP001305521"/>
    </source>
</evidence>
<feature type="signal peptide" evidence="1">
    <location>
        <begin position="1"/>
        <end position="23"/>
    </location>
</feature>
<name>A0ABZ0PF86_9PROT</name>
<reference evidence="2 3" key="1">
    <citation type="submission" date="2023-11" db="EMBL/GenBank/DDBJ databases">
        <title>Arctic aerobic anoxygenic photoheterotroph Sediminicoccus rosea KRV36 adapts its photosynthesis to long days of polar summer.</title>
        <authorList>
            <person name="Tomasch J."/>
            <person name="Kopejtka K."/>
            <person name="Bily T."/>
            <person name="Gardiner A.T."/>
            <person name="Gardian Z."/>
            <person name="Shivaramu S."/>
            <person name="Koblizek M."/>
            <person name="Engelhardt F."/>
            <person name="Kaftan D."/>
        </authorList>
    </citation>
    <scope>NUCLEOTIDE SEQUENCE [LARGE SCALE GENOMIC DNA]</scope>
    <source>
        <strain evidence="2 3">R-30</strain>
    </source>
</reference>
<dbReference type="GO" id="GO:0016787">
    <property type="term" value="F:hydrolase activity"/>
    <property type="evidence" value="ECO:0007669"/>
    <property type="project" value="UniProtKB-KW"/>
</dbReference>
<keyword evidence="1" id="KW-0732">Signal</keyword>
<dbReference type="EMBL" id="CP137852">
    <property type="protein sequence ID" value="WPB84290.1"/>
    <property type="molecule type" value="Genomic_DNA"/>
</dbReference>
<dbReference type="InterPro" id="IPR029058">
    <property type="entry name" value="AB_hydrolase_fold"/>
</dbReference>
<evidence type="ECO:0000256" key="1">
    <source>
        <dbReference type="SAM" id="SignalP"/>
    </source>
</evidence>
<feature type="chain" id="PRO_5046488330" evidence="1">
    <location>
        <begin position="24"/>
        <end position="454"/>
    </location>
</feature>
<dbReference type="PANTHER" id="PTHR34853">
    <property type="match status" value="1"/>
</dbReference>
<keyword evidence="3" id="KW-1185">Reference proteome</keyword>
<organism evidence="2 3">
    <name type="scientific">Sediminicoccus rosea</name>
    <dbReference type="NCBI Taxonomy" id="1225128"/>
    <lineage>
        <taxon>Bacteria</taxon>
        <taxon>Pseudomonadati</taxon>
        <taxon>Pseudomonadota</taxon>
        <taxon>Alphaproteobacteria</taxon>
        <taxon>Acetobacterales</taxon>
        <taxon>Roseomonadaceae</taxon>
        <taxon>Sediminicoccus</taxon>
    </lineage>
</organism>